<dbReference type="PANTHER" id="PTHR13906">
    <property type="entry name" value="PORCUPINE"/>
    <property type="match status" value="1"/>
</dbReference>
<evidence type="ECO:0000256" key="19">
    <source>
        <dbReference type="SAM" id="Phobius"/>
    </source>
</evidence>
<dbReference type="Pfam" id="PF03062">
    <property type="entry name" value="MBOAT"/>
    <property type="match status" value="1"/>
</dbReference>
<feature type="transmembrane region" description="Helical" evidence="19">
    <location>
        <begin position="99"/>
        <end position="118"/>
    </location>
</feature>
<evidence type="ECO:0000256" key="6">
    <source>
        <dbReference type="ARBA" id="ARBA00022679"/>
    </source>
</evidence>
<comment type="pathway">
    <text evidence="3">Lipid metabolism; phospholipid metabolism.</text>
</comment>
<evidence type="ECO:0000256" key="18">
    <source>
        <dbReference type="ARBA" id="ARBA00039721"/>
    </source>
</evidence>
<keyword evidence="21" id="KW-1185">Reference proteome</keyword>
<evidence type="ECO:0000313" key="21">
    <source>
        <dbReference type="Proteomes" id="UP001458880"/>
    </source>
</evidence>
<keyword evidence="7 19" id="KW-0812">Transmembrane</keyword>
<dbReference type="AlphaFoldDB" id="A0AAW1LS07"/>
<dbReference type="Proteomes" id="UP001458880">
    <property type="component" value="Unassembled WGS sequence"/>
</dbReference>
<evidence type="ECO:0000256" key="13">
    <source>
        <dbReference type="ARBA" id="ARBA00023264"/>
    </source>
</evidence>
<dbReference type="GO" id="GO:0071617">
    <property type="term" value="F:lysophospholipid acyltransferase activity"/>
    <property type="evidence" value="ECO:0007669"/>
    <property type="project" value="TreeGrafter"/>
</dbReference>
<evidence type="ECO:0000256" key="17">
    <source>
        <dbReference type="ARBA" id="ARBA00038923"/>
    </source>
</evidence>
<keyword evidence="5" id="KW-0444">Lipid biosynthesis</keyword>
<keyword evidence="6" id="KW-0808">Transferase</keyword>
<evidence type="ECO:0000256" key="4">
    <source>
        <dbReference type="ARBA" id="ARBA00010323"/>
    </source>
</evidence>
<evidence type="ECO:0000256" key="5">
    <source>
        <dbReference type="ARBA" id="ARBA00022516"/>
    </source>
</evidence>
<dbReference type="GO" id="GO:0030258">
    <property type="term" value="P:lipid modification"/>
    <property type="evidence" value="ECO:0007669"/>
    <property type="project" value="TreeGrafter"/>
</dbReference>
<evidence type="ECO:0000256" key="1">
    <source>
        <dbReference type="ARBA" id="ARBA00004141"/>
    </source>
</evidence>
<protein>
    <recommendedName>
        <fullName evidence="18">Lysophospholipid acyltransferase 5</fullName>
        <ecNumber evidence="16">2.3.1.23</ecNumber>
        <ecNumber evidence="17">2.3.1.n6</ecNumber>
    </recommendedName>
</protein>
<keyword evidence="14" id="KW-0012">Acyltransferase</keyword>
<comment type="subcellular location">
    <subcellularLocation>
        <location evidence="2">Endoplasmic reticulum</location>
    </subcellularLocation>
    <subcellularLocation>
        <location evidence="1">Membrane</location>
        <topology evidence="1">Multi-pass membrane protein</topology>
    </subcellularLocation>
</comment>
<evidence type="ECO:0000256" key="9">
    <source>
        <dbReference type="ARBA" id="ARBA00022989"/>
    </source>
</evidence>
<sequence length="367" mass="41775">MDVETQDVSSGLLGSLSNLVGTSEPALRVLIALLLGYPIALIHRKYLYGKEPNIQYLYFIFTGLGLGYFNYGNDIFHAVFAVVFTYVTLLLFGGTEIAVALTFLFNMGYLLTGYYYAGTDSYDINWTVPQCVLVLRLIGIAFDLYDGRQPIETLNADAKKIALIKPPRFLEFCGHMFFPTSFLIGPQFPMKRFQEFVKGVYSDQGDLTKPPDSVNYALRRFGSAVAYVIIFQVLGLFVSDDYLLSDSYDQLPFIKKAFLLGVWGRCGCVLFGISHNGYDDKGEVQWNGVENVKIAVLENTTQFNHYIQSFNVNTNHWIAHYVYKRLKFMNNRLISQAAALLFLAIWHGFHSGYYICFLFEFLVYKNN</sequence>
<name>A0AAW1LS07_POPJA</name>
<keyword evidence="13" id="KW-1208">Phospholipid metabolism</keyword>
<comment type="caution">
    <text evidence="20">The sequence shown here is derived from an EMBL/GenBank/DDBJ whole genome shotgun (WGS) entry which is preliminary data.</text>
</comment>
<evidence type="ECO:0000256" key="7">
    <source>
        <dbReference type="ARBA" id="ARBA00022692"/>
    </source>
</evidence>
<dbReference type="EC" id="2.3.1.23" evidence="16"/>
<evidence type="ECO:0000256" key="11">
    <source>
        <dbReference type="ARBA" id="ARBA00023136"/>
    </source>
</evidence>
<gene>
    <name evidence="20" type="ORF">QE152_g10305</name>
</gene>
<evidence type="ECO:0000256" key="10">
    <source>
        <dbReference type="ARBA" id="ARBA00023098"/>
    </source>
</evidence>
<evidence type="ECO:0000256" key="3">
    <source>
        <dbReference type="ARBA" id="ARBA00005074"/>
    </source>
</evidence>
<evidence type="ECO:0000256" key="2">
    <source>
        <dbReference type="ARBA" id="ARBA00004240"/>
    </source>
</evidence>
<proteinExistence type="inferred from homology"/>
<evidence type="ECO:0000313" key="20">
    <source>
        <dbReference type="EMBL" id="KAK9737944.1"/>
    </source>
</evidence>
<organism evidence="20 21">
    <name type="scientific">Popillia japonica</name>
    <name type="common">Japanese beetle</name>
    <dbReference type="NCBI Taxonomy" id="7064"/>
    <lineage>
        <taxon>Eukaryota</taxon>
        <taxon>Metazoa</taxon>
        <taxon>Ecdysozoa</taxon>
        <taxon>Arthropoda</taxon>
        <taxon>Hexapoda</taxon>
        <taxon>Insecta</taxon>
        <taxon>Pterygota</taxon>
        <taxon>Neoptera</taxon>
        <taxon>Endopterygota</taxon>
        <taxon>Coleoptera</taxon>
        <taxon>Polyphaga</taxon>
        <taxon>Scarabaeiformia</taxon>
        <taxon>Scarabaeidae</taxon>
        <taxon>Rutelinae</taxon>
        <taxon>Popillia</taxon>
    </lineage>
</organism>
<feature type="transmembrane region" description="Helical" evidence="19">
    <location>
        <begin position="25"/>
        <end position="42"/>
    </location>
</feature>
<dbReference type="GO" id="GO:0006656">
    <property type="term" value="P:phosphatidylcholine biosynthetic process"/>
    <property type="evidence" value="ECO:0007669"/>
    <property type="project" value="TreeGrafter"/>
</dbReference>
<evidence type="ECO:0000256" key="16">
    <source>
        <dbReference type="ARBA" id="ARBA00026120"/>
    </source>
</evidence>
<keyword evidence="11 19" id="KW-0472">Membrane</keyword>
<dbReference type="InterPro" id="IPR049941">
    <property type="entry name" value="LPLAT_7/PORCN-like"/>
</dbReference>
<evidence type="ECO:0000256" key="15">
    <source>
        <dbReference type="ARBA" id="ARBA00025707"/>
    </source>
</evidence>
<evidence type="ECO:0000256" key="12">
    <source>
        <dbReference type="ARBA" id="ARBA00023209"/>
    </source>
</evidence>
<feature type="transmembrane region" description="Helical" evidence="19">
    <location>
        <begin position="224"/>
        <end position="245"/>
    </location>
</feature>
<comment type="similarity">
    <text evidence="4">Belongs to the membrane-bound acyltransferase family.</text>
</comment>
<dbReference type="EC" id="2.3.1.n6" evidence="17"/>
<evidence type="ECO:0000256" key="8">
    <source>
        <dbReference type="ARBA" id="ARBA00022824"/>
    </source>
</evidence>
<feature type="transmembrane region" description="Helical" evidence="19">
    <location>
        <begin position="75"/>
        <end position="92"/>
    </location>
</feature>
<dbReference type="GO" id="GO:0016020">
    <property type="term" value="C:membrane"/>
    <property type="evidence" value="ECO:0007669"/>
    <property type="project" value="UniProtKB-SubCell"/>
</dbReference>
<dbReference type="GO" id="GO:0005783">
    <property type="term" value="C:endoplasmic reticulum"/>
    <property type="evidence" value="ECO:0007669"/>
    <property type="project" value="UniProtKB-SubCell"/>
</dbReference>
<keyword evidence="9 19" id="KW-1133">Transmembrane helix</keyword>
<dbReference type="GO" id="GO:0047184">
    <property type="term" value="F:1-acylglycerophosphocholine O-acyltransferase activity"/>
    <property type="evidence" value="ECO:0007669"/>
    <property type="project" value="UniProtKB-EC"/>
</dbReference>
<dbReference type="InterPro" id="IPR004299">
    <property type="entry name" value="MBOAT_fam"/>
</dbReference>
<keyword evidence="10" id="KW-0443">Lipid metabolism</keyword>
<comment type="pathway">
    <text evidence="15">Phospholipid metabolism.</text>
</comment>
<dbReference type="EMBL" id="JASPKY010000093">
    <property type="protein sequence ID" value="KAK9737944.1"/>
    <property type="molecule type" value="Genomic_DNA"/>
</dbReference>
<feature type="transmembrane region" description="Helical" evidence="19">
    <location>
        <begin position="337"/>
        <end position="364"/>
    </location>
</feature>
<reference evidence="20 21" key="1">
    <citation type="journal article" date="2024" name="BMC Genomics">
        <title>De novo assembly and annotation of Popillia japonica's genome with initial clues to its potential as an invasive pest.</title>
        <authorList>
            <person name="Cucini C."/>
            <person name="Boschi S."/>
            <person name="Funari R."/>
            <person name="Cardaioli E."/>
            <person name="Iannotti N."/>
            <person name="Marturano G."/>
            <person name="Paoli F."/>
            <person name="Bruttini M."/>
            <person name="Carapelli A."/>
            <person name="Frati F."/>
            <person name="Nardi F."/>
        </authorList>
    </citation>
    <scope>NUCLEOTIDE SEQUENCE [LARGE SCALE GENOMIC DNA]</scope>
    <source>
        <strain evidence="20">DMR45628</strain>
    </source>
</reference>
<keyword evidence="8" id="KW-0256">Endoplasmic reticulum</keyword>
<evidence type="ECO:0000256" key="14">
    <source>
        <dbReference type="ARBA" id="ARBA00023315"/>
    </source>
</evidence>
<dbReference type="PANTHER" id="PTHR13906:SF14">
    <property type="entry name" value="LYSOPHOSPHOLIPID ACYLTRANSFERASE 5"/>
    <property type="match status" value="1"/>
</dbReference>
<keyword evidence="12" id="KW-0594">Phospholipid biosynthesis</keyword>
<accession>A0AAW1LS07</accession>
<feature type="transmembrane region" description="Helical" evidence="19">
    <location>
        <begin position="54"/>
        <end position="69"/>
    </location>
</feature>